<evidence type="ECO:0000256" key="4">
    <source>
        <dbReference type="ARBA" id="ARBA00022759"/>
    </source>
</evidence>
<evidence type="ECO:0000256" key="11">
    <source>
        <dbReference type="ARBA" id="ARBA00039759"/>
    </source>
</evidence>
<dbReference type="AlphaFoldDB" id="A0A6J2JYQ0"/>
<evidence type="ECO:0000313" key="15">
    <source>
        <dbReference type="RefSeq" id="XP_028035031.1"/>
    </source>
</evidence>
<comment type="subcellular location">
    <subcellularLocation>
        <location evidence="1">Nucleus</location>
    </subcellularLocation>
</comment>
<dbReference type="GO" id="GO:0006310">
    <property type="term" value="P:DNA recombination"/>
    <property type="evidence" value="ECO:0007669"/>
    <property type="project" value="UniProtKB-KW"/>
</dbReference>
<reference evidence="15" key="1">
    <citation type="submission" date="2025-08" db="UniProtKB">
        <authorList>
            <consortium name="RefSeq"/>
        </authorList>
    </citation>
    <scope>IDENTIFICATION</scope>
    <source>
        <tissue evidence="15">Silk gland</tissue>
    </source>
</reference>
<dbReference type="GO" id="GO:0035312">
    <property type="term" value="F:5'-3' DNA exonuclease activity"/>
    <property type="evidence" value="ECO:0007669"/>
    <property type="project" value="TreeGrafter"/>
</dbReference>
<evidence type="ECO:0000256" key="10">
    <source>
        <dbReference type="ARBA" id="ARBA00023242"/>
    </source>
</evidence>
<evidence type="ECO:0000256" key="8">
    <source>
        <dbReference type="ARBA" id="ARBA00023172"/>
    </source>
</evidence>
<dbReference type="Proteomes" id="UP000504629">
    <property type="component" value="Unplaced"/>
</dbReference>
<dbReference type="Pfam" id="PF07522">
    <property type="entry name" value="DRMBL"/>
    <property type="match status" value="1"/>
</dbReference>
<evidence type="ECO:0000256" key="12">
    <source>
        <dbReference type="ARBA" id="ARBA00042677"/>
    </source>
</evidence>
<feature type="domain" description="DNA repair metallo-beta-lactamase" evidence="13">
    <location>
        <begin position="244"/>
        <end position="332"/>
    </location>
</feature>
<dbReference type="GO" id="GO:0005634">
    <property type="term" value="C:nucleus"/>
    <property type="evidence" value="ECO:0007669"/>
    <property type="project" value="UniProtKB-SubCell"/>
</dbReference>
<dbReference type="OrthoDB" id="262529at2759"/>
<dbReference type="KEGG" id="bman:114246616"/>
<keyword evidence="7" id="KW-0269">Exonuclease</keyword>
<keyword evidence="8" id="KW-0233">DNA recombination</keyword>
<organism evidence="14 15">
    <name type="scientific">Bombyx mandarina</name>
    <name type="common">Wild silk moth</name>
    <name type="synonym">Wild silkworm</name>
    <dbReference type="NCBI Taxonomy" id="7092"/>
    <lineage>
        <taxon>Eukaryota</taxon>
        <taxon>Metazoa</taxon>
        <taxon>Ecdysozoa</taxon>
        <taxon>Arthropoda</taxon>
        <taxon>Hexapoda</taxon>
        <taxon>Insecta</taxon>
        <taxon>Pterygota</taxon>
        <taxon>Neoptera</taxon>
        <taxon>Endopterygota</taxon>
        <taxon>Lepidoptera</taxon>
        <taxon>Glossata</taxon>
        <taxon>Ditrysia</taxon>
        <taxon>Bombycoidea</taxon>
        <taxon>Bombycidae</taxon>
        <taxon>Bombycinae</taxon>
        <taxon>Bombyx</taxon>
    </lineage>
</organism>
<proteinExistence type="inferred from homology"/>
<evidence type="ECO:0000256" key="6">
    <source>
        <dbReference type="ARBA" id="ARBA00022801"/>
    </source>
</evidence>
<evidence type="ECO:0000259" key="13">
    <source>
        <dbReference type="Pfam" id="PF07522"/>
    </source>
</evidence>
<dbReference type="SUPFAM" id="SSF56281">
    <property type="entry name" value="Metallo-hydrolase/oxidoreductase"/>
    <property type="match status" value="1"/>
</dbReference>
<evidence type="ECO:0000256" key="9">
    <source>
        <dbReference type="ARBA" id="ARBA00023204"/>
    </source>
</evidence>
<name>A0A6J2JYQ0_BOMMA</name>
<dbReference type="GeneID" id="114246616"/>
<dbReference type="GO" id="GO:0000723">
    <property type="term" value="P:telomere maintenance"/>
    <property type="evidence" value="ECO:0007669"/>
    <property type="project" value="TreeGrafter"/>
</dbReference>
<dbReference type="InterPro" id="IPR036866">
    <property type="entry name" value="RibonucZ/Hydroxyglut_hydro"/>
</dbReference>
<keyword evidence="3" id="KW-0540">Nuclease</keyword>
<evidence type="ECO:0000256" key="2">
    <source>
        <dbReference type="ARBA" id="ARBA00010304"/>
    </source>
</evidence>
<dbReference type="GO" id="GO:0004519">
    <property type="term" value="F:endonuclease activity"/>
    <property type="evidence" value="ECO:0007669"/>
    <property type="project" value="UniProtKB-KW"/>
</dbReference>
<dbReference type="InterPro" id="IPR011084">
    <property type="entry name" value="DRMBL"/>
</dbReference>
<keyword evidence="9" id="KW-0234">DNA repair</keyword>
<sequence length="379" mass="44071">MCDRSSFHGTIAEIPEICVDNFTVLDRKAYFLSHCHADHTQGIFTADFLENLNKNHTHIYMSEVSATIVEYESNCGPIMRHIRTLKLESTTITLIMDDGSHKYLNVKTIPAGHCLGSVMFLFEINNQTILYTGDFRMNPENISAFGQLHKDNMPIKINTIYLDTTFQNESFDNFPRRKDSIRMLVNHIKQWVDGEPTNRIALHTSARYGYEFVFNEIYNILNMKTYVSDDKWALYSKLPSVKGITNHSEDTMIHLCEKRKWREFDHSKCLPEHRANQKYLNVIFSAMRHRSMDSENSPLDSRDGVIYVCFATHCSREELNFFVSYFTPDKVVGFRDQFIPKAGTKRCHVFEPTRTVKIRKFNNNNASNKIDPSIVNDLF</sequence>
<dbReference type="Gene3D" id="3.60.15.10">
    <property type="entry name" value="Ribonuclease Z/Hydroxyacylglutathione hydrolase-like"/>
    <property type="match status" value="1"/>
</dbReference>
<keyword evidence="14" id="KW-1185">Reference proteome</keyword>
<dbReference type="PANTHER" id="PTHR23240">
    <property type="entry name" value="DNA CROSS-LINK REPAIR PROTEIN PSO2/SNM1-RELATED"/>
    <property type="match status" value="1"/>
</dbReference>
<dbReference type="GO" id="GO:0036297">
    <property type="term" value="P:interstrand cross-link repair"/>
    <property type="evidence" value="ECO:0007669"/>
    <property type="project" value="TreeGrafter"/>
</dbReference>
<gene>
    <name evidence="15" type="primary">LOC114246616</name>
</gene>
<keyword evidence="6" id="KW-0378">Hydrolase</keyword>
<accession>A0A6J2JYQ0</accession>
<keyword evidence="4" id="KW-0255">Endonuclease</keyword>
<comment type="similarity">
    <text evidence="2">Belongs to the DNA repair metallo-beta-lactamase (DRMBL) family.</text>
</comment>
<keyword evidence="5" id="KW-0227">DNA damage</keyword>
<protein>
    <recommendedName>
        <fullName evidence="11">Protein artemis</fullName>
    </recommendedName>
    <alternativeName>
        <fullName evidence="12">DNA cross-link repair 1C protein</fullName>
    </alternativeName>
</protein>
<dbReference type="PANTHER" id="PTHR23240:SF8">
    <property type="entry name" value="PROTEIN ARTEMIS"/>
    <property type="match status" value="1"/>
</dbReference>
<keyword evidence="10" id="KW-0539">Nucleus</keyword>
<evidence type="ECO:0000256" key="3">
    <source>
        <dbReference type="ARBA" id="ARBA00022722"/>
    </source>
</evidence>
<dbReference type="GO" id="GO:0003684">
    <property type="term" value="F:damaged DNA binding"/>
    <property type="evidence" value="ECO:0007669"/>
    <property type="project" value="TreeGrafter"/>
</dbReference>
<evidence type="ECO:0000256" key="5">
    <source>
        <dbReference type="ARBA" id="ARBA00022763"/>
    </source>
</evidence>
<evidence type="ECO:0000256" key="7">
    <source>
        <dbReference type="ARBA" id="ARBA00022839"/>
    </source>
</evidence>
<dbReference type="RefSeq" id="XP_028035031.1">
    <property type="nucleotide sequence ID" value="XM_028179230.1"/>
</dbReference>
<evidence type="ECO:0000256" key="1">
    <source>
        <dbReference type="ARBA" id="ARBA00004123"/>
    </source>
</evidence>
<dbReference type="Gene3D" id="3.40.50.12650">
    <property type="match status" value="1"/>
</dbReference>
<dbReference type="GO" id="GO:0006303">
    <property type="term" value="P:double-strand break repair via nonhomologous end joining"/>
    <property type="evidence" value="ECO:0007669"/>
    <property type="project" value="TreeGrafter"/>
</dbReference>
<evidence type="ECO:0000313" key="14">
    <source>
        <dbReference type="Proteomes" id="UP000504629"/>
    </source>
</evidence>